<keyword evidence="5" id="KW-1185">Reference proteome</keyword>
<dbReference type="PANTHER" id="PTHR46044">
    <property type="entry name" value="NITRILASE"/>
    <property type="match status" value="1"/>
</dbReference>
<feature type="active site" description="Proton acceptor" evidence="2">
    <location>
        <position position="50"/>
    </location>
</feature>
<sequence>MTPLRQKPAYKVAAIQASPVYFDLEATLAKAIALTREAASNGATLVVFPELYLPGYPFYIWLDPYGKWTERTEGYYANCPAIDGPERDILVSLAQELQITIVMGCGERDHGSLYMAQWIIGPEGLIAQRRKLKPSLMERVVFGEGDGSDIRVHDSPLGRIGALNCWEHNVPLIKHIMACQHEEVHCASWPHLHDNMPHHSLSRTANVGSNRAYAIEVGTFVIMATAPINEQNAQHLCGDDQTKRESLGMGGGCSMVYDPEGREIAEPLDEYAEGIVYATVDPVKCSLAKAALDTVGHYAREDVFRVTFDAEPRQSVKLHTSDPRKDQRFRISRTEMFSTATKRLCENAGAASVIRP</sequence>
<accession>A0A8K0NTB8</accession>
<dbReference type="InterPro" id="IPR000132">
    <property type="entry name" value="Nitrilase/CN_hydratase_CS"/>
</dbReference>
<dbReference type="CDD" id="cd07564">
    <property type="entry name" value="nitrilases_CHs"/>
    <property type="match status" value="1"/>
</dbReference>
<dbReference type="EMBL" id="JABELV010000008">
    <property type="protein sequence ID" value="KAG7571346.1"/>
    <property type="molecule type" value="Genomic_DNA"/>
</dbReference>
<evidence type="ECO:0000259" key="3">
    <source>
        <dbReference type="PROSITE" id="PS50263"/>
    </source>
</evidence>
<dbReference type="PROSITE" id="PS00920">
    <property type="entry name" value="NITRIL_CHT_1"/>
    <property type="match status" value="1"/>
</dbReference>
<evidence type="ECO:0000256" key="2">
    <source>
        <dbReference type="PROSITE-ProRule" id="PRU10139"/>
    </source>
</evidence>
<dbReference type="GO" id="GO:0016836">
    <property type="term" value="F:hydro-lyase activity"/>
    <property type="evidence" value="ECO:0007669"/>
    <property type="project" value="UniProtKB-ARBA"/>
</dbReference>
<dbReference type="GO" id="GO:0000257">
    <property type="term" value="F:nitrilase activity"/>
    <property type="evidence" value="ECO:0007669"/>
    <property type="project" value="UniProtKB-ARBA"/>
</dbReference>
<dbReference type="AlphaFoldDB" id="A0A8K0NTB8"/>
<dbReference type="Pfam" id="PF00795">
    <property type="entry name" value="CN_hydrolase"/>
    <property type="match status" value="1"/>
</dbReference>
<feature type="domain" description="CN hydrolase" evidence="3">
    <location>
        <begin position="10"/>
        <end position="282"/>
    </location>
</feature>
<organism evidence="4 5">
    <name type="scientific">Filobasidium floriforme</name>
    <dbReference type="NCBI Taxonomy" id="5210"/>
    <lineage>
        <taxon>Eukaryota</taxon>
        <taxon>Fungi</taxon>
        <taxon>Dikarya</taxon>
        <taxon>Basidiomycota</taxon>
        <taxon>Agaricomycotina</taxon>
        <taxon>Tremellomycetes</taxon>
        <taxon>Filobasidiales</taxon>
        <taxon>Filobasidiaceae</taxon>
        <taxon>Filobasidium</taxon>
    </lineage>
</organism>
<dbReference type="PROSITE" id="PS50263">
    <property type="entry name" value="CN_HYDROLASE"/>
    <property type="match status" value="1"/>
</dbReference>
<name>A0A8K0NTB8_9TREE</name>
<proteinExistence type="inferred from homology"/>
<gene>
    <name evidence="4" type="ORF">FFLO_00698</name>
</gene>
<dbReference type="Proteomes" id="UP000812966">
    <property type="component" value="Unassembled WGS sequence"/>
</dbReference>
<evidence type="ECO:0000313" key="4">
    <source>
        <dbReference type="EMBL" id="KAG7571346.1"/>
    </source>
</evidence>
<dbReference type="PROSITE" id="PS00921">
    <property type="entry name" value="NITRIL_CHT_2"/>
    <property type="match status" value="1"/>
</dbReference>
<dbReference type="PANTHER" id="PTHR46044:SF1">
    <property type="entry name" value="CN HYDROLASE DOMAIN-CONTAINING PROTEIN"/>
    <property type="match status" value="1"/>
</dbReference>
<dbReference type="OrthoDB" id="10250282at2759"/>
<dbReference type="InterPro" id="IPR003010">
    <property type="entry name" value="C-N_Hydrolase"/>
</dbReference>
<comment type="caution">
    <text evidence="4">The sequence shown here is derived from an EMBL/GenBank/DDBJ whole genome shotgun (WGS) entry which is preliminary data.</text>
</comment>
<evidence type="ECO:0000256" key="1">
    <source>
        <dbReference type="ARBA" id="ARBA00008129"/>
    </source>
</evidence>
<dbReference type="InterPro" id="IPR036526">
    <property type="entry name" value="C-N_Hydrolase_sf"/>
</dbReference>
<dbReference type="InterPro" id="IPR044149">
    <property type="entry name" value="Nitrilases_CHs"/>
</dbReference>
<reference evidence="4" key="1">
    <citation type="submission" date="2020-04" db="EMBL/GenBank/DDBJ databases">
        <title>Analysis of mating type loci in Filobasidium floriforme.</title>
        <authorList>
            <person name="Nowrousian M."/>
        </authorList>
    </citation>
    <scope>NUCLEOTIDE SEQUENCE</scope>
    <source>
        <strain evidence="4">CBS 6242</strain>
    </source>
</reference>
<dbReference type="Gene3D" id="3.60.110.10">
    <property type="entry name" value="Carbon-nitrogen hydrolase"/>
    <property type="match status" value="1"/>
</dbReference>
<evidence type="ECO:0000313" key="5">
    <source>
        <dbReference type="Proteomes" id="UP000812966"/>
    </source>
</evidence>
<dbReference type="SUPFAM" id="SSF56317">
    <property type="entry name" value="Carbon-nitrogen hydrolase"/>
    <property type="match status" value="1"/>
</dbReference>
<protein>
    <recommendedName>
        <fullName evidence="3">CN hydrolase domain-containing protein</fullName>
    </recommendedName>
</protein>
<comment type="similarity">
    <text evidence="1">Belongs to the carbon-nitrogen hydrolase superfamily. Nitrilase family.</text>
</comment>